<dbReference type="Proteomes" id="UP000054018">
    <property type="component" value="Unassembled WGS sequence"/>
</dbReference>
<evidence type="ECO:0000259" key="1">
    <source>
        <dbReference type="Pfam" id="PF03184"/>
    </source>
</evidence>
<evidence type="ECO:0000313" key="3">
    <source>
        <dbReference type="Proteomes" id="UP000054018"/>
    </source>
</evidence>
<protein>
    <recommendedName>
        <fullName evidence="1">DDE-1 domain-containing protein</fullName>
    </recommendedName>
</protein>
<accession>A0A0C9YY93</accession>
<feature type="domain" description="DDE-1" evidence="1">
    <location>
        <begin position="9"/>
        <end position="74"/>
    </location>
</feature>
<evidence type="ECO:0000313" key="2">
    <source>
        <dbReference type="EMBL" id="KIK12878.1"/>
    </source>
</evidence>
<dbReference type="AlphaFoldDB" id="A0A0C9YY93"/>
<dbReference type="OrthoDB" id="3265672at2759"/>
<organism evidence="2 3">
    <name type="scientific">Pisolithus microcarpus 441</name>
    <dbReference type="NCBI Taxonomy" id="765257"/>
    <lineage>
        <taxon>Eukaryota</taxon>
        <taxon>Fungi</taxon>
        <taxon>Dikarya</taxon>
        <taxon>Basidiomycota</taxon>
        <taxon>Agaricomycotina</taxon>
        <taxon>Agaricomycetes</taxon>
        <taxon>Agaricomycetidae</taxon>
        <taxon>Boletales</taxon>
        <taxon>Sclerodermatineae</taxon>
        <taxon>Pisolithaceae</taxon>
        <taxon>Pisolithus</taxon>
    </lineage>
</organism>
<gene>
    <name evidence="2" type="ORF">PISMIDRAFT_38416</name>
</gene>
<dbReference type="HOGENOM" id="CLU_013929_16_0_1"/>
<reference evidence="3" key="2">
    <citation type="submission" date="2015-01" db="EMBL/GenBank/DDBJ databases">
        <title>Evolutionary Origins and Diversification of the Mycorrhizal Mutualists.</title>
        <authorList>
            <consortium name="DOE Joint Genome Institute"/>
            <consortium name="Mycorrhizal Genomics Consortium"/>
            <person name="Kohler A."/>
            <person name="Kuo A."/>
            <person name="Nagy L.G."/>
            <person name="Floudas D."/>
            <person name="Copeland A."/>
            <person name="Barry K.W."/>
            <person name="Cichocki N."/>
            <person name="Veneault-Fourrey C."/>
            <person name="LaButti K."/>
            <person name="Lindquist E.A."/>
            <person name="Lipzen A."/>
            <person name="Lundell T."/>
            <person name="Morin E."/>
            <person name="Murat C."/>
            <person name="Riley R."/>
            <person name="Ohm R."/>
            <person name="Sun H."/>
            <person name="Tunlid A."/>
            <person name="Henrissat B."/>
            <person name="Grigoriev I.V."/>
            <person name="Hibbett D.S."/>
            <person name="Martin F."/>
        </authorList>
    </citation>
    <scope>NUCLEOTIDE SEQUENCE [LARGE SCALE GENOMIC DNA]</scope>
    <source>
        <strain evidence="3">441</strain>
    </source>
</reference>
<dbReference type="STRING" id="765257.A0A0C9YY93"/>
<feature type="non-terminal residue" evidence="2">
    <location>
        <position position="85"/>
    </location>
</feature>
<dbReference type="Pfam" id="PF03184">
    <property type="entry name" value="DDE_1"/>
    <property type="match status" value="1"/>
</dbReference>
<reference evidence="2 3" key="1">
    <citation type="submission" date="2014-04" db="EMBL/GenBank/DDBJ databases">
        <authorList>
            <consortium name="DOE Joint Genome Institute"/>
            <person name="Kuo A."/>
            <person name="Kohler A."/>
            <person name="Costa M.D."/>
            <person name="Nagy L.G."/>
            <person name="Floudas D."/>
            <person name="Copeland A."/>
            <person name="Barry K.W."/>
            <person name="Cichocki N."/>
            <person name="Veneault-Fourrey C."/>
            <person name="LaButti K."/>
            <person name="Lindquist E.A."/>
            <person name="Lipzen A."/>
            <person name="Lundell T."/>
            <person name="Morin E."/>
            <person name="Murat C."/>
            <person name="Sun H."/>
            <person name="Tunlid A."/>
            <person name="Henrissat B."/>
            <person name="Grigoriev I.V."/>
            <person name="Hibbett D.S."/>
            <person name="Martin F."/>
            <person name="Nordberg H.P."/>
            <person name="Cantor M.N."/>
            <person name="Hua S.X."/>
        </authorList>
    </citation>
    <scope>NUCLEOTIDE SEQUENCE [LARGE SCALE GENOMIC DNA]</scope>
    <source>
        <strain evidence="2 3">441</strain>
    </source>
</reference>
<dbReference type="InterPro" id="IPR004875">
    <property type="entry name" value="DDE_SF_endonuclease_dom"/>
</dbReference>
<dbReference type="EMBL" id="KN834040">
    <property type="protein sequence ID" value="KIK12878.1"/>
    <property type="molecule type" value="Genomic_DNA"/>
</dbReference>
<proteinExistence type="predicted"/>
<sequence length="85" mass="9316">YQIKGRSLELVTVIECVSADGGNLMPGFIFAGTVIDKESTEVDPNICLATSENGWTSDFLCLEWFKKSFIPQVASWDTSGKPIVL</sequence>
<keyword evidence="3" id="KW-1185">Reference proteome</keyword>
<dbReference type="GO" id="GO:0003676">
    <property type="term" value="F:nucleic acid binding"/>
    <property type="evidence" value="ECO:0007669"/>
    <property type="project" value="InterPro"/>
</dbReference>
<feature type="non-terminal residue" evidence="2">
    <location>
        <position position="1"/>
    </location>
</feature>
<name>A0A0C9YY93_9AGAM</name>